<dbReference type="Gene3D" id="1.10.1740.10">
    <property type="match status" value="1"/>
</dbReference>
<dbReference type="InterPro" id="IPR039425">
    <property type="entry name" value="RNA_pol_sigma-70-like"/>
</dbReference>
<evidence type="ECO:0000256" key="6">
    <source>
        <dbReference type="RuleBase" id="RU000716"/>
    </source>
</evidence>
<dbReference type="GO" id="GO:0006950">
    <property type="term" value="P:response to stress"/>
    <property type="evidence" value="ECO:0007669"/>
    <property type="project" value="UniProtKB-ARBA"/>
</dbReference>
<evidence type="ECO:0000256" key="4">
    <source>
        <dbReference type="ARBA" id="ARBA00023125"/>
    </source>
</evidence>
<comment type="caution">
    <text evidence="9">The sequence shown here is derived from an EMBL/GenBank/DDBJ whole genome shotgun (WGS) entry which is preliminary data.</text>
</comment>
<dbReference type="NCBIfam" id="TIGR02937">
    <property type="entry name" value="sigma70-ECF"/>
    <property type="match status" value="1"/>
</dbReference>
<organism evidence="9 10">
    <name type="scientific">Bacillus benzoevorans</name>
    <dbReference type="NCBI Taxonomy" id="1456"/>
    <lineage>
        <taxon>Bacteria</taxon>
        <taxon>Bacillati</taxon>
        <taxon>Bacillota</taxon>
        <taxon>Bacilli</taxon>
        <taxon>Bacillales</taxon>
        <taxon>Bacillaceae</taxon>
        <taxon>Bacillus</taxon>
    </lineage>
</organism>
<proteinExistence type="inferred from homology"/>
<dbReference type="EMBL" id="JACHGK010000027">
    <property type="protein sequence ID" value="MBB6447735.1"/>
    <property type="molecule type" value="Genomic_DNA"/>
</dbReference>
<feature type="domain" description="RNA polymerase sigma factor 70 region 4 type 2" evidence="8">
    <location>
        <begin position="109"/>
        <end position="161"/>
    </location>
</feature>
<dbReference type="GO" id="GO:0006352">
    <property type="term" value="P:DNA-templated transcription initiation"/>
    <property type="evidence" value="ECO:0007669"/>
    <property type="project" value="InterPro"/>
</dbReference>
<evidence type="ECO:0000313" key="10">
    <source>
        <dbReference type="Proteomes" id="UP000531594"/>
    </source>
</evidence>
<keyword evidence="2 6" id="KW-0805">Transcription regulation</keyword>
<dbReference type="Pfam" id="PF04542">
    <property type="entry name" value="Sigma70_r2"/>
    <property type="match status" value="1"/>
</dbReference>
<evidence type="ECO:0000259" key="8">
    <source>
        <dbReference type="Pfam" id="PF08281"/>
    </source>
</evidence>
<keyword evidence="5 6" id="KW-0804">Transcription</keyword>
<dbReference type="PANTHER" id="PTHR43133">
    <property type="entry name" value="RNA POLYMERASE ECF-TYPE SIGMA FACTO"/>
    <property type="match status" value="1"/>
</dbReference>
<dbReference type="InterPro" id="IPR013249">
    <property type="entry name" value="RNA_pol_sigma70_r4_t2"/>
</dbReference>
<keyword evidence="10" id="KW-1185">Reference proteome</keyword>
<dbReference type="AlphaFoldDB" id="A0A7X0HVP5"/>
<dbReference type="PANTHER" id="PTHR43133:SF60">
    <property type="entry name" value="RNA POLYMERASE SIGMA FACTOR SIGV"/>
    <property type="match status" value="1"/>
</dbReference>
<evidence type="ECO:0000256" key="2">
    <source>
        <dbReference type="ARBA" id="ARBA00023015"/>
    </source>
</evidence>
<dbReference type="Pfam" id="PF08281">
    <property type="entry name" value="Sigma70_r4_2"/>
    <property type="match status" value="1"/>
</dbReference>
<dbReference type="Gene3D" id="1.10.10.10">
    <property type="entry name" value="Winged helix-like DNA-binding domain superfamily/Winged helix DNA-binding domain"/>
    <property type="match status" value="1"/>
</dbReference>
<feature type="domain" description="RNA polymerase sigma-70 region 2" evidence="7">
    <location>
        <begin position="7"/>
        <end position="74"/>
    </location>
</feature>
<dbReference type="SUPFAM" id="SSF88946">
    <property type="entry name" value="Sigma2 domain of RNA polymerase sigma factors"/>
    <property type="match status" value="1"/>
</dbReference>
<evidence type="ECO:0000256" key="5">
    <source>
        <dbReference type="ARBA" id="ARBA00023163"/>
    </source>
</evidence>
<comment type="similarity">
    <text evidence="1 6">Belongs to the sigma-70 factor family. ECF subfamily.</text>
</comment>
<dbReference type="RefSeq" id="WP_184529961.1">
    <property type="nucleotide sequence ID" value="NZ_JACHGK010000027.1"/>
</dbReference>
<dbReference type="InterPro" id="IPR014284">
    <property type="entry name" value="RNA_pol_sigma-70_dom"/>
</dbReference>
<sequence>MVDFNQMYRANAKRLTYLAYMVVKDWYEAEDIVQEAFIKVYKKIDTIEDTEKIRAWLNAITVRTAIDFKRVDKRRNWASADVSLLEYSYQKSGMGKNTESEVEIRLFKEELNRSIHKLSESYQAVLLLKLEYGMKEAEIANVLQLKSTTVKTRLYRARRQLKRTIAEKYPA</sequence>
<dbReference type="InterPro" id="IPR013324">
    <property type="entry name" value="RNA_pol_sigma_r3/r4-like"/>
</dbReference>
<dbReference type="PROSITE" id="PS01063">
    <property type="entry name" value="SIGMA70_ECF"/>
    <property type="match status" value="1"/>
</dbReference>
<keyword evidence="4 6" id="KW-0238">DNA-binding</keyword>
<evidence type="ECO:0000259" key="7">
    <source>
        <dbReference type="Pfam" id="PF04542"/>
    </source>
</evidence>
<dbReference type="InterPro" id="IPR036388">
    <property type="entry name" value="WH-like_DNA-bd_sf"/>
</dbReference>
<name>A0A7X0HVP5_9BACI</name>
<evidence type="ECO:0000256" key="1">
    <source>
        <dbReference type="ARBA" id="ARBA00010641"/>
    </source>
</evidence>
<dbReference type="GO" id="GO:0003677">
    <property type="term" value="F:DNA binding"/>
    <property type="evidence" value="ECO:0007669"/>
    <property type="project" value="UniProtKB-KW"/>
</dbReference>
<dbReference type="InterPro" id="IPR007627">
    <property type="entry name" value="RNA_pol_sigma70_r2"/>
</dbReference>
<dbReference type="InterPro" id="IPR000838">
    <property type="entry name" value="RNA_pol_sigma70_ECF_CS"/>
</dbReference>
<gene>
    <name evidence="9" type="ORF">HNR53_004444</name>
</gene>
<dbReference type="SUPFAM" id="SSF88659">
    <property type="entry name" value="Sigma3 and sigma4 domains of RNA polymerase sigma factors"/>
    <property type="match status" value="1"/>
</dbReference>
<accession>A0A7X0HVP5</accession>
<evidence type="ECO:0000313" key="9">
    <source>
        <dbReference type="EMBL" id="MBB6447735.1"/>
    </source>
</evidence>
<dbReference type="CDD" id="cd06171">
    <property type="entry name" value="Sigma70_r4"/>
    <property type="match status" value="1"/>
</dbReference>
<evidence type="ECO:0000256" key="3">
    <source>
        <dbReference type="ARBA" id="ARBA00023082"/>
    </source>
</evidence>
<keyword evidence="3 6" id="KW-0731">Sigma factor</keyword>
<reference evidence="9 10" key="1">
    <citation type="submission" date="2020-08" db="EMBL/GenBank/DDBJ databases">
        <title>Genomic Encyclopedia of Type Strains, Phase IV (KMG-IV): sequencing the most valuable type-strain genomes for metagenomic binning, comparative biology and taxonomic classification.</title>
        <authorList>
            <person name="Goeker M."/>
        </authorList>
    </citation>
    <scope>NUCLEOTIDE SEQUENCE [LARGE SCALE GENOMIC DNA]</scope>
    <source>
        <strain evidence="9 10">DSM 5391</strain>
    </source>
</reference>
<dbReference type="Proteomes" id="UP000531594">
    <property type="component" value="Unassembled WGS sequence"/>
</dbReference>
<dbReference type="GO" id="GO:0016987">
    <property type="term" value="F:sigma factor activity"/>
    <property type="evidence" value="ECO:0007669"/>
    <property type="project" value="UniProtKB-KW"/>
</dbReference>
<dbReference type="InterPro" id="IPR013325">
    <property type="entry name" value="RNA_pol_sigma_r2"/>
</dbReference>
<protein>
    <recommendedName>
        <fullName evidence="6">RNA polymerase sigma factor</fullName>
    </recommendedName>
</protein>